<evidence type="ECO:0000256" key="1">
    <source>
        <dbReference type="SAM" id="MobiDB-lite"/>
    </source>
</evidence>
<keyword evidence="3" id="KW-1185">Reference proteome</keyword>
<dbReference type="EMBL" id="UZAM01011975">
    <property type="protein sequence ID" value="VDP19327.1"/>
    <property type="molecule type" value="Genomic_DNA"/>
</dbReference>
<reference evidence="2 3" key="2">
    <citation type="submission" date="2018-11" db="EMBL/GenBank/DDBJ databases">
        <authorList>
            <consortium name="Pathogen Informatics"/>
        </authorList>
    </citation>
    <scope>NUCLEOTIDE SEQUENCE [LARGE SCALE GENOMIC DNA]</scope>
</reference>
<evidence type="ECO:0000313" key="3">
    <source>
        <dbReference type="Proteomes" id="UP000270296"/>
    </source>
</evidence>
<accession>A0A183IYU6</accession>
<feature type="compositionally biased region" description="Basic and acidic residues" evidence="1">
    <location>
        <begin position="55"/>
        <end position="68"/>
    </location>
</feature>
<gene>
    <name evidence="2" type="ORF">SBAD_LOCUS8794</name>
</gene>
<dbReference type="WBParaSite" id="SBAD_0000911401-mRNA-1">
    <property type="protein sequence ID" value="SBAD_0000911401-mRNA-1"/>
    <property type="gene ID" value="SBAD_0000911401"/>
</dbReference>
<evidence type="ECO:0000313" key="4">
    <source>
        <dbReference type="WBParaSite" id="SBAD_0000911401-mRNA-1"/>
    </source>
</evidence>
<proteinExistence type="predicted"/>
<organism evidence="4">
    <name type="scientific">Soboliphyme baturini</name>
    <dbReference type="NCBI Taxonomy" id="241478"/>
    <lineage>
        <taxon>Eukaryota</taxon>
        <taxon>Metazoa</taxon>
        <taxon>Ecdysozoa</taxon>
        <taxon>Nematoda</taxon>
        <taxon>Enoplea</taxon>
        <taxon>Dorylaimia</taxon>
        <taxon>Dioctophymatida</taxon>
        <taxon>Dioctophymatoidea</taxon>
        <taxon>Soboliphymatidae</taxon>
        <taxon>Soboliphyme</taxon>
    </lineage>
</organism>
<reference evidence="4" key="1">
    <citation type="submission" date="2016-06" db="UniProtKB">
        <authorList>
            <consortium name="WormBaseParasite"/>
        </authorList>
    </citation>
    <scope>IDENTIFICATION</scope>
</reference>
<dbReference type="AlphaFoldDB" id="A0A183IYU6"/>
<feature type="region of interest" description="Disordered" evidence="1">
    <location>
        <begin position="1"/>
        <end position="68"/>
    </location>
</feature>
<protein>
    <submittedName>
        <fullName evidence="2 4">Uncharacterized protein</fullName>
    </submittedName>
</protein>
<name>A0A183IYU6_9BILA</name>
<sequence>MREEEAEAKNLSGAIGHDEVGRMAAARQRHGGRNKQKEKEKTEEEEEEEVTDWVARNEGEGNSYGEREGGKVALAMALVVTDAKEKQTAR</sequence>
<evidence type="ECO:0000313" key="2">
    <source>
        <dbReference type="EMBL" id="VDP19327.1"/>
    </source>
</evidence>
<dbReference type="Proteomes" id="UP000270296">
    <property type="component" value="Unassembled WGS sequence"/>
</dbReference>